<evidence type="ECO:0000313" key="3">
    <source>
        <dbReference type="Proteomes" id="UP000265515"/>
    </source>
</evidence>
<keyword evidence="3" id="KW-1185">Reference proteome</keyword>
<comment type="caution">
    <text evidence="2">The sequence shown here is derived from an EMBL/GenBank/DDBJ whole genome shotgun (WGS) entry which is preliminary data.</text>
</comment>
<dbReference type="Gramene" id="GBG64286">
    <property type="protein sequence ID" value="GBG64286"/>
    <property type="gene ID" value="CBR_g41205"/>
</dbReference>
<reference evidence="2 3" key="1">
    <citation type="journal article" date="2018" name="Cell">
        <title>The Chara Genome: Secondary Complexity and Implications for Plant Terrestrialization.</title>
        <authorList>
            <person name="Nishiyama T."/>
            <person name="Sakayama H."/>
            <person name="Vries J.D."/>
            <person name="Buschmann H."/>
            <person name="Saint-Marcoux D."/>
            <person name="Ullrich K.K."/>
            <person name="Haas F.B."/>
            <person name="Vanderstraeten L."/>
            <person name="Becker D."/>
            <person name="Lang D."/>
            <person name="Vosolsobe S."/>
            <person name="Rombauts S."/>
            <person name="Wilhelmsson P.K.I."/>
            <person name="Janitza P."/>
            <person name="Kern R."/>
            <person name="Heyl A."/>
            <person name="Rumpler F."/>
            <person name="Villalobos L.I.A.C."/>
            <person name="Clay J.M."/>
            <person name="Skokan R."/>
            <person name="Toyoda A."/>
            <person name="Suzuki Y."/>
            <person name="Kagoshima H."/>
            <person name="Schijlen E."/>
            <person name="Tajeshwar N."/>
            <person name="Catarino B."/>
            <person name="Hetherington A.J."/>
            <person name="Saltykova A."/>
            <person name="Bonnot C."/>
            <person name="Breuninger H."/>
            <person name="Symeonidi A."/>
            <person name="Radhakrishnan G.V."/>
            <person name="Van Nieuwerburgh F."/>
            <person name="Deforce D."/>
            <person name="Chang C."/>
            <person name="Karol K.G."/>
            <person name="Hedrich R."/>
            <person name="Ulvskov P."/>
            <person name="Glockner G."/>
            <person name="Delwiche C.F."/>
            <person name="Petrasek J."/>
            <person name="Van de Peer Y."/>
            <person name="Friml J."/>
            <person name="Beilby M."/>
            <person name="Dolan L."/>
            <person name="Kohara Y."/>
            <person name="Sugano S."/>
            <person name="Fujiyama A."/>
            <person name="Delaux P.-M."/>
            <person name="Quint M."/>
            <person name="TheiBen G."/>
            <person name="Hagemann M."/>
            <person name="Harholt J."/>
            <person name="Dunand C."/>
            <person name="Zachgo S."/>
            <person name="Langdale J."/>
            <person name="Maumus F."/>
            <person name="Straeten D.V.D."/>
            <person name="Gould S.B."/>
            <person name="Rensing S.A."/>
        </authorList>
    </citation>
    <scope>NUCLEOTIDE SEQUENCE [LARGE SCALE GENOMIC DNA]</scope>
    <source>
        <strain evidence="2 3">S276</strain>
    </source>
</reference>
<dbReference type="Proteomes" id="UP000265515">
    <property type="component" value="Unassembled WGS sequence"/>
</dbReference>
<proteinExistence type="predicted"/>
<feature type="region of interest" description="Disordered" evidence="1">
    <location>
        <begin position="386"/>
        <end position="451"/>
    </location>
</feature>
<dbReference type="EMBL" id="BFEA01000048">
    <property type="protein sequence ID" value="GBG64286.1"/>
    <property type="molecule type" value="Genomic_DNA"/>
</dbReference>
<evidence type="ECO:0000313" key="2">
    <source>
        <dbReference type="EMBL" id="GBG64286.1"/>
    </source>
</evidence>
<accession>A0A388K2L5</accession>
<dbReference type="AlphaFoldDB" id="A0A388K2L5"/>
<protein>
    <submittedName>
        <fullName evidence="2">Uncharacterized protein</fullName>
    </submittedName>
</protein>
<organism evidence="2 3">
    <name type="scientific">Chara braunii</name>
    <name type="common">Braun's stonewort</name>
    <dbReference type="NCBI Taxonomy" id="69332"/>
    <lineage>
        <taxon>Eukaryota</taxon>
        <taxon>Viridiplantae</taxon>
        <taxon>Streptophyta</taxon>
        <taxon>Charophyceae</taxon>
        <taxon>Charales</taxon>
        <taxon>Characeae</taxon>
        <taxon>Chara</taxon>
    </lineage>
</organism>
<name>A0A388K2L5_CHABU</name>
<gene>
    <name evidence="2" type="ORF">CBR_g41205</name>
</gene>
<feature type="compositionally biased region" description="Basic and acidic residues" evidence="1">
    <location>
        <begin position="388"/>
        <end position="402"/>
    </location>
</feature>
<sequence length="451" mass="49922">MAAAAAEENLMVEGAEVPPQPVQEDSFDERARILISKCYDEGIAPEDVPIDDVVIEGNEAVVTVNEKFDELKIAWLKERTVVIIFRDEARNLPRKVKEDIVRAYENGWRKEGTFDPPVERGRVKFEGPNVISYVAKDSVVAQWMVNEGDGAVMLKGRRYVFEMKAWMTRVDWKEFRKTELENTFWVLAIQVPLDAYVYLHAALNRVIGPVLKMDSPYRFTSNPRLLNIRCELDPEYRAHFVDRVLFMLQCWQVCSSTSSSDWALDDSKMGSFSCRRRDTRSLPAASVINGGGEGKSIHGGMAGWRVYGQGGQETFHSGYSLREFLVTNNALETGESIASAREGREIVGVEGGKGSEERHAETIAIFACGDGPCYHAINLNHIVASPRGTEKQDMEAKGRDDAPEGGMGMHYDSEASGVEVAEGTAGEQIGGERDGGGELAKGEVVKGTARE</sequence>
<feature type="compositionally biased region" description="Basic and acidic residues" evidence="1">
    <location>
        <begin position="430"/>
        <end position="451"/>
    </location>
</feature>
<evidence type="ECO:0000256" key="1">
    <source>
        <dbReference type="SAM" id="MobiDB-lite"/>
    </source>
</evidence>